<name>A0A3L9Y4Q4_9RHOB</name>
<organism evidence="2 3">
    <name type="scientific">Rhodophyticola porphyridii</name>
    <dbReference type="NCBI Taxonomy" id="1852017"/>
    <lineage>
        <taxon>Bacteria</taxon>
        <taxon>Pseudomonadati</taxon>
        <taxon>Pseudomonadota</taxon>
        <taxon>Alphaproteobacteria</taxon>
        <taxon>Rhodobacterales</taxon>
        <taxon>Roseobacteraceae</taxon>
        <taxon>Rhodophyticola</taxon>
    </lineage>
</organism>
<sequence length="122" mass="13589">MTLEEIATALVDGCLTQREDENLDKLYAPDAVSVEAADFSGMGRETRGLEGIRGKHAWWNENFDVHGGDVQGPFLHGDDRFGVIFEIDATHKESGERTQMKEMAIYHVADGKIVREEFFGTG</sequence>
<dbReference type="AlphaFoldDB" id="A0A3L9Y4Q4"/>
<dbReference type="OrthoDB" id="336094at2"/>
<dbReference type="RefSeq" id="WP_121897256.1">
    <property type="nucleotide sequence ID" value="NZ_RCNT01000002.1"/>
</dbReference>
<dbReference type="SUPFAM" id="SSF54427">
    <property type="entry name" value="NTF2-like"/>
    <property type="match status" value="1"/>
</dbReference>
<dbReference type="Pfam" id="PF20409">
    <property type="entry name" value="SnoaL_5"/>
    <property type="match status" value="1"/>
</dbReference>
<evidence type="ECO:0000313" key="3">
    <source>
        <dbReference type="Proteomes" id="UP000281343"/>
    </source>
</evidence>
<feature type="domain" description="SnoaL-like" evidence="1">
    <location>
        <begin position="1"/>
        <end position="119"/>
    </location>
</feature>
<dbReference type="InterPro" id="IPR032710">
    <property type="entry name" value="NTF2-like_dom_sf"/>
</dbReference>
<dbReference type="InterPro" id="IPR046860">
    <property type="entry name" value="SnoaL_5"/>
</dbReference>
<protein>
    <submittedName>
        <fullName evidence="2">Nuclear transport factor 2 family protein</fullName>
    </submittedName>
</protein>
<dbReference type="Proteomes" id="UP000281343">
    <property type="component" value="Unassembled WGS sequence"/>
</dbReference>
<reference evidence="2 3" key="1">
    <citation type="submission" date="2018-10" db="EMBL/GenBank/DDBJ databases">
        <authorList>
            <person name="Jung H.S."/>
            <person name="Jeon C.O."/>
        </authorList>
    </citation>
    <scope>NUCLEOTIDE SEQUENCE [LARGE SCALE GENOMIC DNA]</scope>
    <source>
        <strain evidence="2 3">MA-7-27</strain>
    </source>
</reference>
<dbReference type="Gene3D" id="3.10.450.50">
    <property type="match status" value="1"/>
</dbReference>
<keyword evidence="3" id="KW-1185">Reference proteome</keyword>
<comment type="caution">
    <text evidence="2">The sequence shown here is derived from an EMBL/GenBank/DDBJ whole genome shotgun (WGS) entry which is preliminary data.</text>
</comment>
<proteinExistence type="predicted"/>
<evidence type="ECO:0000313" key="2">
    <source>
        <dbReference type="EMBL" id="RMA43322.1"/>
    </source>
</evidence>
<gene>
    <name evidence="2" type="ORF">D9R08_04850</name>
</gene>
<evidence type="ECO:0000259" key="1">
    <source>
        <dbReference type="Pfam" id="PF20409"/>
    </source>
</evidence>
<dbReference type="EMBL" id="RCNT01000002">
    <property type="protein sequence ID" value="RMA43322.1"/>
    <property type="molecule type" value="Genomic_DNA"/>
</dbReference>
<accession>A0A3L9Y4Q4</accession>